<dbReference type="Proteomes" id="UP000483820">
    <property type="component" value="Chromosome III"/>
</dbReference>
<dbReference type="GeneID" id="78775145"/>
<organism evidence="1 2">
    <name type="scientific">Caenorhabditis remanei</name>
    <name type="common">Caenorhabditis vulgaris</name>
    <dbReference type="NCBI Taxonomy" id="31234"/>
    <lineage>
        <taxon>Eukaryota</taxon>
        <taxon>Metazoa</taxon>
        <taxon>Ecdysozoa</taxon>
        <taxon>Nematoda</taxon>
        <taxon>Chromadorea</taxon>
        <taxon>Rhabditida</taxon>
        <taxon>Rhabditina</taxon>
        <taxon>Rhabditomorpha</taxon>
        <taxon>Rhabditoidea</taxon>
        <taxon>Rhabditidae</taxon>
        <taxon>Peloderinae</taxon>
        <taxon>Caenorhabditis</taxon>
    </lineage>
</organism>
<dbReference type="EMBL" id="WUAV01000003">
    <property type="protein sequence ID" value="KAF1763000.1"/>
    <property type="molecule type" value="Genomic_DNA"/>
</dbReference>
<gene>
    <name evidence="1" type="ORF">GCK72_011265</name>
</gene>
<dbReference type="AlphaFoldDB" id="A0A6A5H595"/>
<evidence type="ECO:0000313" key="2">
    <source>
        <dbReference type="Proteomes" id="UP000483820"/>
    </source>
</evidence>
<dbReference type="RefSeq" id="XP_053587904.1">
    <property type="nucleotide sequence ID" value="XM_053728327.1"/>
</dbReference>
<proteinExistence type="predicted"/>
<dbReference type="KEGG" id="crq:GCK72_011265"/>
<sequence length="148" mass="16899">MYLKSGRTPIHKLDASLRLDRRNSSIHIFRHNVSTEQKTNGHILSMSWITLDHLIMRFEAHIGDFSDGKLFVIRLLGRNDRRECGQREMDSGVRYQICLEFCQVDVECSVETKRRGDRGDDLTDETVQVGVGGTFDVKVATTDVVNCL</sequence>
<protein>
    <submittedName>
        <fullName evidence="1">Uncharacterized protein</fullName>
    </submittedName>
</protein>
<dbReference type="CTD" id="78775145"/>
<reference evidence="1 2" key="1">
    <citation type="submission" date="2019-12" db="EMBL/GenBank/DDBJ databases">
        <title>Chromosome-level assembly of the Caenorhabditis remanei genome.</title>
        <authorList>
            <person name="Teterina A.A."/>
            <person name="Willis J.H."/>
            <person name="Phillips P.C."/>
        </authorList>
    </citation>
    <scope>NUCLEOTIDE SEQUENCE [LARGE SCALE GENOMIC DNA]</scope>
    <source>
        <strain evidence="1 2">PX506</strain>
        <tissue evidence="1">Whole organism</tissue>
    </source>
</reference>
<comment type="caution">
    <text evidence="1">The sequence shown here is derived from an EMBL/GenBank/DDBJ whole genome shotgun (WGS) entry which is preliminary data.</text>
</comment>
<accession>A0A6A5H595</accession>
<name>A0A6A5H595_CAERE</name>
<evidence type="ECO:0000313" key="1">
    <source>
        <dbReference type="EMBL" id="KAF1763000.1"/>
    </source>
</evidence>